<dbReference type="AlphaFoldDB" id="A0A4S2N8K8"/>
<dbReference type="EMBL" id="ML220112">
    <property type="protein sequence ID" value="TGZ85729.1"/>
    <property type="molecule type" value="Genomic_DNA"/>
</dbReference>
<evidence type="ECO:0000259" key="9">
    <source>
        <dbReference type="Pfam" id="PF00999"/>
    </source>
</evidence>
<evidence type="ECO:0000256" key="8">
    <source>
        <dbReference type="SAM" id="Phobius"/>
    </source>
</evidence>
<dbReference type="FunCoup" id="A0A4S2N8K8">
    <property type="interactions" value="166"/>
</dbReference>
<feature type="domain" description="Cation/H+ exchanger transmembrane" evidence="9">
    <location>
        <begin position="45"/>
        <end position="429"/>
    </location>
</feature>
<dbReference type="STRING" id="341454.A0A4S2N8K8"/>
<protein>
    <recommendedName>
        <fullName evidence="9">Cation/H+ exchanger transmembrane domain-containing protein</fullName>
    </recommendedName>
</protein>
<name>A0A4S2N8K8_9PEZI</name>
<dbReference type="Gene3D" id="1.20.1530.20">
    <property type="match status" value="1"/>
</dbReference>
<reference evidence="10 11" key="1">
    <citation type="submission" date="2019-04" db="EMBL/GenBank/DDBJ databases">
        <title>Comparative genomics and transcriptomics to analyze fruiting body development in filamentous ascomycetes.</title>
        <authorList>
            <consortium name="DOE Joint Genome Institute"/>
            <person name="Lutkenhaus R."/>
            <person name="Traeger S."/>
            <person name="Breuer J."/>
            <person name="Kuo A."/>
            <person name="Lipzen A."/>
            <person name="Pangilinan J."/>
            <person name="Dilworth D."/>
            <person name="Sandor L."/>
            <person name="Poggeler S."/>
            <person name="Barry K."/>
            <person name="Grigoriev I.V."/>
            <person name="Nowrousian M."/>
        </authorList>
    </citation>
    <scope>NUCLEOTIDE SEQUENCE [LARGE SCALE GENOMIC DNA]</scope>
    <source>
        <strain evidence="10 11">CBS 389.68</strain>
    </source>
</reference>
<dbReference type="PANTHER" id="PTHR32468">
    <property type="entry name" value="CATION/H + ANTIPORTER"/>
    <property type="match status" value="1"/>
</dbReference>
<dbReference type="InterPro" id="IPR038770">
    <property type="entry name" value="Na+/solute_symporter_sf"/>
</dbReference>
<comment type="subcellular location">
    <subcellularLocation>
        <location evidence="1">Membrane</location>
        <topology evidence="1">Multi-pass membrane protein</topology>
    </subcellularLocation>
</comment>
<keyword evidence="11" id="KW-1185">Reference proteome</keyword>
<evidence type="ECO:0000256" key="4">
    <source>
        <dbReference type="ARBA" id="ARBA00022989"/>
    </source>
</evidence>
<feature type="compositionally biased region" description="Low complexity" evidence="7">
    <location>
        <begin position="689"/>
        <end position="698"/>
    </location>
</feature>
<feature type="transmembrane region" description="Helical" evidence="8">
    <location>
        <begin position="382"/>
        <end position="401"/>
    </location>
</feature>
<dbReference type="OrthoDB" id="2687058at2759"/>
<feature type="transmembrane region" description="Helical" evidence="8">
    <location>
        <begin position="200"/>
        <end position="225"/>
    </location>
</feature>
<sequence length="919" mass="99297">MSNSSGDQPKVASQGGVLEGMNPADFNPADPIVLFIIQAIIIIVACRLLHWPLSKIRQPTVIAEVIGGIILGPTVMGQIPGYMATIFPKDSLPMLSLAANLGLILFLFLVGLEVDLRVLTKNWKTAASVSALGMILPFGLGAALAYGLYNQFSKVDNPDADISFGVYLLFIGVAMAITAFPVLARILTELKLLQTDVGTIVLSAGVGNDVVGWILLALTVTLVNASNGLTALYIFLTCVGYILFLIYAVRPVFIRILRWSGSLENGPTQSMVGLTLLMVLASSFFTNIIGVHAIFGGFLIGLICPHEGGFAVQLTEKMEDLVTVIFLPLYFALSGLKTNIGLLDSGIVWGYVFAVVFVAFFAKIAGGTLAARANGLVWRESLTIGVLMSCKGLVELIVLNIGYQADILSDRVFTIFVVMALVTTFATTPLTTYLYPPAYQKKLEAWKRGEINWDGSPRTDSGSDSIRNQKEAAALTINRVTVLLRLENLPTIFTFVDLIGGSPVPAPKVHKAKAVAHEAIVEESVDTPRPNTPAAPPRRRFELYGVRLVELDQRMSTVMQVSEVGDLQNKDPVVNVFRTFGSFHNLSVSAGLSIAPEDSFAEVLANQASARFADLLLIPWTETGSIGDSQDVHSAELENRFTSYIHNRFVANTLAAATCSTAIMVDRGFGGNDRGLSRATSRRSLQHQPLNSEPLEPLSPVSDPSHHIFLPFFGGVDDHLALRFVLQLAANIHVTATIVHIIYDPEAPSTDEIQAPELVASKRHDLPRRLSHTNVPTVDSKDQADTTVTEVSDADASFFAAMSDSLPNDLKDRVLFETIRTPLPLQYTVVRSRAECGLSSKNAGDLLVMGRGATMKRPYIRKELASVLENLQVPSGAGAETRRCLGDVAEALIVAHNRSSVLVLQAGGQVVETLRREGA</sequence>
<feature type="transmembrane region" description="Helical" evidence="8">
    <location>
        <begin position="413"/>
        <end position="435"/>
    </location>
</feature>
<feature type="transmembrane region" description="Helical" evidence="8">
    <location>
        <begin position="231"/>
        <end position="253"/>
    </location>
</feature>
<evidence type="ECO:0000313" key="10">
    <source>
        <dbReference type="EMBL" id="TGZ85729.1"/>
    </source>
</evidence>
<evidence type="ECO:0000313" key="11">
    <source>
        <dbReference type="Proteomes" id="UP000298138"/>
    </source>
</evidence>
<keyword evidence="4 8" id="KW-1133">Transmembrane helix</keyword>
<dbReference type="InterPro" id="IPR050794">
    <property type="entry name" value="CPA2_transporter"/>
</dbReference>
<feature type="transmembrane region" description="Helical" evidence="8">
    <location>
        <begin position="94"/>
        <end position="114"/>
    </location>
</feature>
<feature type="transmembrane region" description="Helical" evidence="8">
    <location>
        <begin position="320"/>
        <end position="336"/>
    </location>
</feature>
<feature type="transmembrane region" description="Helical" evidence="8">
    <location>
        <begin position="164"/>
        <end position="188"/>
    </location>
</feature>
<feature type="region of interest" description="Disordered" evidence="7">
    <location>
        <begin position="676"/>
        <end position="698"/>
    </location>
</feature>
<keyword evidence="6 8" id="KW-0472">Membrane</keyword>
<evidence type="ECO:0000256" key="3">
    <source>
        <dbReference type="ARBA" id="ARBA00022692"/>
    </source>
</evidence>
<keyword evidence="5" id="KW-0406">Ion transport</keyword>
<accession>A0A4S2N8K8</accession>
<proteinExistence type="predicted"/>
<dbReference type="GO" id="GO:1902600">
    <property type="term" value="P:proton transmembrane transport"/>
    <property type="evidence" value="ECO:0007669"/>
    <property type="project" value="InterPro"/>
</dbReference>
<organism evidence="10 11">
    <name type="scientific">Ascodesmis nigricans</name>
    <dbReference type="NCBI Taxonomy" id="341454"/>
    <lineage>
        <taxon>Eukaryota</taxon>
        <taxon>Fungi</taxon>
        <taxon>Dikarya</taxon>
        <taxon>Ascomycota</taxon>
        <taxon>Pezizomycotina</taxon>
        <taxon>Pezizomycetes</taxon>
        <taxon>Pezizales</taxon>
        <taxon>Ascodesmidaceae</taxon>
        <taxon>Ascodesmis</taxon>
    </lineage>
</organism>
<feature type="transmembrane region" description="Helical" evidence="8">
    <location>
        <begin position="274"/>
        <end position="300"/>
    </location>
</feature>
<evidence type="ECO:0000256" key="6">
    <source>
        <dbReference type="ARBA" id="ARBA00023136"/>
    </source>
</evidence>
<evidence type="ECO:0000256" key="5">
    <source>
        <dbReference type="ARBA" id="ARBA00023065"/>
    </source>
</evidence>
<gene>
    <name evidence="10" type="ORF">EX30DRAFT_31588</name>
</gene>
<keyword evidence="3 8" id="KW-0812">Transmembrane</keyword>
<feature type="transmembrane region" description="Helical" evidence="8">
    <location>
        <begin position="126"/>
        <end position="149"/>
    </location>
</feature>
<dbReference type="InterPro" id="IPR006153">
    <property type="entry name" value="Cation/H_exchanger_TM"/>
</dbReference>
<feature type="transmembrane region" description="Helical" evidence="8">
    <location>
        <begin position="61"/>
        <end position="82"/>
    </location>
</feature>
<dbReference type="Pfam" id="PF00999">
    <property type="entry name" value="Na_H_Exchanger"/>
    <property type="match status" value="1"/>
</dbReference>
<evidence type="ECO:0000256" key="7">
    <source>
        <dbReference type="SAM" id="MobiDB-lite"/>
    </source>
</evidence>
<dbReference type="Proteomes" id="UP000298138">
    <property type="component" value="Unassembled WGS sequence"/>
</dbReference>
<dbReference type="GO" id="GO:0016020">
    <property type="term" value="C:membrane"/>
    <property type="evidence" value="ECO:0007669"/>
    <property type="project" value="UniProtKB-SubCell"/>
</dbReference>
<evidence type="ECO:0000256" key="1">
    <source>
        <dbReference type="ARBA" id="ARBA00004141"/>
    </source>
</evidence>
<dbReference type="PANTHER" id="PTHR32468:SF0">
    <property type="entry name" value="K(+)_H(+) ANTIPORTER 1"/>
    <property type="match status" value="1"/>
</dbReference>
<dbReference type="InParanoid" id="A0A4S2N8K8"/>
<dbReference type="GO" id="GO:0015297">
    <property type="term" value="F:antiporter activity"/>
    <property type="evidence" value="ECO:0007669"/>
    <property type="project" value="InterPro"/>
</dbReference>
<feature type="transmembrane region" description="Helical" evidence="8">
    <location>
        <begin position="348"/>
        <end position="370"/>
    </location>
</feature>
<feature type="transmembrane region" description="Helical" evidence="8">
    <location>
        <begin position="31"/>
        <end position="49"/>
    </location>
</feature>
<keyword evidence="2" id="KW-0813">Transport</keyword>
<evidence type="ECO:0000256" key="2">
    <source>
        <dbReference type="ARBA" id="ARBA00022448"/>
    </source>
</evidence>